<feature type="region of interest" description="Disordered" evidence="3">
    <location>
        <begin position="368"/>
        <end position="427"/>
    </location>
</feature>
<name>A0AAU9XKX9_9CNID</name>
<organism evidence="5 6">
    <name type="scientific">Pocillopora meandrina</name>
    <dbReference type="NCBI Taxonomy" id="46732"/>
    <lineage>
        <taxon>Eukaryota</taxon>
        <taxon>Metazoa</taxon>
        <taxon>Cnidaria</taxon>
        <taxon>Anthozoa</taxon>
        <taxon>Hexacorallia</taxon>
        <taxon>Scleractinia</taxon>
        <taxon>Astrocoeniina</taxon>
        <taxon>Pocilloporidae</taxon>
        <taxon>Pocillopora</taxon>
    </lineage>
</organism>
<protein>
    <recommendedName>
        <fullName evidence="4">Zeta toxin domain-containing protein</fullName>
    </recommendedName>
</protein>
<dbReference type="GO" id="GO:0035869">
    <property type="term" value="C:ciliary transition zone"/>
    <property type="evidence" value="ECO:0007669"/>
    <property type="project" value="TreeGrafter"/>
</dbReference>
<keyword evidence="2" id="KW-0067">ATP-binding</keyword>
<evidence type="ECO:0000256" key="1">
    <source>
        <dbReference type="ARBA" id="ARBA00022741"/>
    </source>
</evidence>
<dbReference type="Proteomes" id="UP001159428">
    <property type="component" value="Unassembled WGS sequence"/>
</dbReference>
<dbReference type="InterPro" id="IPR009602">
    <property type="entry name" value="CBAR/FAM92"/>
</dbReference>
<feature type="compositionally biased region" description="Basic and acidic residues" evidence="3">
    <location>
        <begin position="369"/>
        <end position="392"/>
    </location>
</feature>
<dbReference type="InterPro" id="IPR010488">
    <property type="entry name" value="Zeta_toxin_domain"/>
</dbReference>
<feature type="compositionally biased region" description="Basic and acidic residues" evidence="3">
    <location>
        <begin position="409"/>
        <end position="427"/>
    </location>
</feature>
<dbReference type="PANTHER" id="PTHR21223:SF2">
    <property type="entry name" value="CBY1-INTERACTING BAR DOMAIN-CONTAINING PROTEIN HOMOLOG"/>
    <property type="match status" value="1"/>
</dbReference>
<dbReference type="Gene3D" id="3.40.50.300">
    <property type="entry name" value="P-loop containing nucleotide triphosphate hydrolases"/>
    <property type="match status" value="1"/>
</dbReference>
<evidence type="ECO:0000256" key="3">
    <source>
        <dbReference type="SAM" id="MobiDB-lite"/>
    </source>
</evidence>
<evidence type="ECO:0000313" key="6">
    <source>
        <dbReference type="Proteomes" id="UP001159428"/>
    </source>
</evidence>
<keyword evidence="1" id="KW-0547">Nucleotide-binding</keyword>
<gene>
    <name evidence="5" type="ORF">PMEA_00025347</name>
</gene>
<dbReference type="Pfam" id="PF06414">
    <property type="entry name" value="Zeta_toxin"/>
    <property type="match status" value="1"/>
</dbReference>
<dbReference type="SUPFAM" id="SSF52540">
    <property type="entry name" value="P-loop containing nucleoside triphosphate hydrolases"/>
    <property type="match status" value="1"/>
</dbReference>
<reference evidence="5 6" key="1">
    <citation type="submission" date="2022-05" db="EMBL/GenBank/DDBJ databases">
        <authorList>
            <consortium name="Genoscope - CEA"/>
            <person name="William W."/>
        </authorList>
    </citation>
    <scope>NUCLEOTIDE SEQUENCE [LARGE SCALE GENOMIC DNA]</scope>
</reference>
<dbReference type="Pfam" id="PF06730">
    <property type="entry name" value="FAM92"/>
    <property type="match status" value="1"/>
</dbReference>
<dbReference type="GO" id="GO:0016301">
    <property type="term" value="F:kinase activity"/>
    <property type="evidence" value="ECO:0007669"/>
    <property type="project" value="InterPro"/>
</dbReference>
<keyword evidence="6" id="KW-1185">Reference proteome</keyword>
<evidence type="ECO:0000259" key="4">
    <source>
        <dbReference type="Pfam" id="PF06414"/>
    </source>
</evidence>
<sequence>MSGDMKDLNGVETKEENISNFFLNAQETKLMESKWKRRFLDTQYRCDAIFILGPMGAGKTTVTNNEFKTHPGYRNYAYVDTDEIMGMLKGFESNKVEEYYPVARKIAIHLTDWILEQKISFVAEGTCVKYLELIDYMNRLKSVGYHVRVKRLPRVPLDIILERAKRRKNRLIPDHVVESILEGSNLGIEKLYEFNKTESLFEDMDEQERREESKNAFKSNLVNYTRHLSTIQTQRSVLKDILNGKISSDITAYEGKCLQMKKSVKACENAVRKKNHRFLLLQKAKNKTPVDPRNINDANIKFEKARCEAERSCEDVKMATKHFEEQKWKDLHHILGDFLLAEMRFHAQALQGYTAAFRCLPLLSEGDDVDRPRGNPRGNNRESSRDKRERRVAFSSSDDDTGLPVSQIDLRRRSDSSDSKLSIRDLD</sequence>
<dbReference type="GO" id="GO:0060271">
    <property type="term" value="P:cilium assembly"/>
    <property type="evidence" value="ECO:0007669"/>
    <property type="project" value="TreeGrafter"/>
</dbReference>
<dbReference type="GO" id="GO:0005524">
    <property type="term" value="F:ATP binding"/>
    <property type="evidence" value="ECO:0007669"/>
    <property type="project" value="UniProtKB-KW"/>
</dbReference>
<dbReference type="PANTHER" id="PTHR21223">
    <property type="entry name" value="CBY1-INTERACTING BAR DOMAIN-CONTAINING PROTEIN HOMOLOG"/>
    <property type="match status" value="1"/>
</dbReference>
<dbReference type="AlphaFoldDB" id="A0AAU9XKX9"/>
<feature type="domain" description="Zeta toxin" evidence="4">
    <location>
        <begin position="42"/>
        <end position="191"/>
    </location>
</feature>
<dbReference type="GO" id="GO:0036064">
    <property type="term" value="C:ciliary basal body"/>
    <property type="evidence" value="ECO:0007669"/>
    <property type="project" value="TreeGrafter"/>
</dbReference>
<comment type="caution">
    <text evidence="5">The sequence shown here is derived from an EMBL/GenBank/DDBJ whole genome shotgun (WGS) entry which is preliminary data.</text>
</comment>
<evidence type="ECO:0000256" key="2">
    <source>
        <dbReference type="ARBA" id="ARBA00022840"/>
    </source>
</evidence>
<dbReference type="InterPro" id="IPR027417">
    <property type="entry name" value="P-loop_NTPase"/>
</dbReference>
<evidence type="ECO:0000313" key="5">
    <source>
        <dbReference type="EMBL" id="CAH3151692.1"/>
    </source>
</evidence>
<dbReference type="EMBL" id="CALNXJ010000049">
    <property type="protein sequence ID" value="CAH3151692.1"/>
    <property type="molecule type" value="Genomic_DNA"/>
</dbReference>
<proteinExistence type="predicted"/>
<accession>A0AAU9XKX9</accession>